<reference evidence="3" key="1">
    <citation type="submission" date="2018-12" db="EMBL/GenBank/DDBJ databases">
        <title>Bacillus chawlae sp. nov., Bacillus glennii sp. nov., and Bacillus saganii sp. nov. Isolated from the Vehicle Assembly Building at Kennedy Space Center where the Viking Spacecraft were Assembled.</title>
        <authorList>
            <person name="Seuylemezian A."/>
            <person name="Vaishampayan P."/>
        </authorList>
    </citation>
    <scope>NUCLEOTIDE SEQUENCE [LARGE SCALE GENOMIC DNA]</scope>
    <source>
        <strain evidence="3">DSM 13966</strain>
    </source>
</reference>
<protein>
    <recommendedName>
        <fullName evidence="4">Lipoprotein</fullName>
    </recommendedName>
</protein>
<keyword evidence="1" id="KW-0732">Signal</keyword>
<dbReference type="EMBL" id="RSFW01000037">
    <property type="protein sequence ID" value="RSD21091.1"/>
    <property type="molecule type" value="Genomic_DNA"/>
</dbReference>
<name>A0A427TE28_9BACI</name>
<dbReference type="RefSeq" id="WP_125482268.1">
    <property type="nucleotide sequence ID" value="NZ_RSFW01000037.1"/>
</dbReference>
<dbReference type="OrthoDB" id="2823749at2"/>
<sequence length="234" mass="26382">MNKNKTIVVLLSVACAALVTLNILKDDTVALVESENQNNVTKQNEKKVADIAHKEIFGKYEREFSWAINPTIPENLFTPEATSVVQLKVLSMGEAEILPQTEEFITQDPYTPIEVEILDTISGNPLSGNKTIYIDGGDIKISKLMKFIDKEKSNKMGFDKLSEKDRDNMYISYTSDNDYKMKIGKEYTVFLVKQTEDIYTIMGSGYGIFDIEKDAMGKKTFKNVLTGKESALQF</sequence>
<evidence type="ECO:0000313" key="3">
    <source>
        <dbReference type="Proteomes" id="UP000279911"/>
    </source>
</evidence>
<evidence type="ECO:0000313" key="2">
    <source>
        <dbReference type="EMBL" id="RSD21091.1"/>
    </source>
</evidence>
<dbReference type="Proteomes" id="UP000279911">
    <property type="component" value="Unassembled WGS sequence"/>
</dbReference>
<comment type="caution">
    <text evidence="2">The sequence shown here is derived from an EMBL/GenBank/DDBJ whole genome shotgun (WGS) entry which is preliminary data.</text>
</comment>
<dbReference type="AlphaFoldDB" id="A0A427TE28"/>
<proteinExistence type="predicted"/>
<feature type="signal peptide" evidence="1">
    <location>
        <begin position="1"/>
        <end position="25"/>
    </location>
</feature>
<feature type="chain" id="PRO_5039102369" description="Lipoprotein" evidence="1">
    <location>
        <begin position="26"/>
        <end position="234"/>
    </location>
</feature>
<evidence type="ECO:0000256" key="1">
    <source>
        <dbReference type="SAM" id="SignalP"/>
    </source>
</evidence>
<gene>
    <name evidence="2" type="ORF">EJA10_22600</name>
</gene>
<accession>A0A427TE28</accession>
<organism evidence="2 3">
    <name type="scientific">Mesobacillus subterraneus</name>
    <dbReference type="NCBI Taxonomy" id="285983"/>
    <lineage>
        <taxon>Bacteria</taxon>
        <taxon>Bacillati</taxon>
        <taxon>Bacillota</taxon>
        <taxon>Bacilli</taxon>
        <taxon>Bacillales</taxon>
        <taxon>Bacillaceae</taxon>
        <taxon>Mesobacillus</taxon>
    </lineage>
</organism>
<evidence type="ECO:0008006" key="4">
    <source>
        <dbReference type="Google" id="ProtNLM"/>
    </source>
</evidence>